<proteinExistence type="inferred from homology"/>
<dbReference type="GO" id="GO:0019557">
    <property type="term" value="P:L-histidine catabolic process to glutamate and formate"/>
    <property type="evidence" value="ECO:0007669"/>
    <property type="project" value="UniProtKB-UniPathway"/>
</dbReference>
<keyword evidence="1 5" id="KW-0479">Metal-binding</keyword>
<dbReference type="AlphaFoldDB" id="A0A4P6X7K6"/>
<evidence type="ECO:0000256" key="5">
    <source>
        <dbReference type="HAMAP-Rule" id="MF_00737"/>
    </source>
</evidence>
<dbReference type="GO" id="GO:0033389">
    <property type="term" value="P:putrescine biosynthetic process from arginine, via agmatine"/>
    <property type="evidence" value="ECO:0007669"/>
    <property type="project" value="TreeGrafter"/>
</dbReference>
<dbReference type="GO" id="GO:0030145">
    <property type="term" value="F:manganese ion binding"/>
    <property type="evidence" value="ECO:0007669"/>
    <property type="project" value="UniProtKB-UniRule"/>
</dbReference>
<keyword evidence="4 5" id="KW-0464">Manganese</keyword>
<name>A0A4P6X7K6_HYDPS</name>
<dbReference type="InterPro" id="IPR006035">
    <property type="entry name" value="Ureohydrolase"/>
</dbReference>
<keyword evidence="10" id="KW-1185">Reference proteome</keyword>
<dbReference type="EMBL" id="CP037867">
    <property type="protein sequence ID" value="QBM29684.1"/>
    <property type="molecule type" value="Genomic_DNA"/>
</dbReference>
<dbReference type="UniPathway" id="UPA00379">
    <property type="reaction ID" value="UER00552"/>
</dbReference>
<evidence type="ECO:0000256" key="1">
    <source>
        <dbReference type="ARBA" id="ARBA00022723"/>
    </source>
</evidence>
<feature type="binding site" evidence="5">
    <location>
        <position position="152"/>
    </location>
    <ligand>
        <name>Mn(2+)</name>
        <dbReference type="ChEBI" id="CHEBI:29035"/>
        <label>2</label>
    </ligand>
</feature>
<dbReference type="PRINTS" id="PR00116">
    <property type="entry name" value="ARGINASE"/>
</dbReference>
<dbReference type="GO" id="GO:0050415">
    <property type="term" value="F:formimidoylglutamase activity"/>
    <property type="evidence" value="ECO:0007669"/>
    <property type="project" value="UniProtKB-UniRule"/>
</dbReference>
<evidence type="ECO:0000313" key="10">
    <source>
        <dbReference type="Proteomes" id="UP000293912"/>
    </source>
</evidence>
<feature type="binding site" evidence="5">
    <location>
        <position position="124"/>
    </location>
    <ligand>
        <name>Mn(2+)</name>
        <dbReference type="ChEBI" id="CHEBI:29035"/>
        <label>1</label>
    </ligand>
</feature>
<comment type="catalytic activity">
    <reaction evidence="5">
        <text>N-formimidoyl-L-glutamate + H2O = formamide + L-glutamate</text>
        <dbReference type="Rhea" id="RHEA:22492"/>
        <dbReference type="ChEBI" id="CHEBI:15377"/>
        <dbReference type="ChEBI" id="CHEBI:16397"/>
        <dbReference type="ChEBI" id="CHEBI:29985"/>
        <dbReference type="ChEBI" id="CHEBI:58928"/>
        <dbReference type="EC" id="3.5.3.8"/>
    </reaction>
</comment>
<feature type="binding site" evidence="5 7">
    <location>
        <position position="154"/>
    </location>
    <ligand>
        <name>Mn(2+)</name>
        <dbReference type="ChEBI" id="CHEBI:29035"/>
        <label>1</label>
    </ligand>
</feature>
<feature type="binding site" evidence="5">
    <location>
        <position position="242"/>
    </location>
    <ligand>
        <name>Mn(2+)</name>
        <dbReference type="ChEBI" id="CHEBI:29035"/>
        <label>2</label>
    </ligand>
</feature>
<dbReference type="HAMAP" id="MF_00737">
    <property type="entry name" value="Formimidoylglutam"/>
    <property type="match status" value="1"/>
</dbReference>
<gene>
    <name evidence="9" type="primary">hutG</name>
    <name evidence="9" type="ORF">HPF_18470</name>
</gene>
<dbReference type="Pfam" id="PF00491">
    <property type="entry name" value="Arginase"/>
    <property type="match status" value="1"/>
</dbReference>
<comment type="function">
    <text evidence="5">Catalyzes the conversion of N-formimidoyl-L-glutamate to L-glutamate and formamide.</text>
</comment>
<dbReference type="InterPro" id="IPR023696">
    <property type="entry name" value="Ureohydrolase_dom_sf"/>
</dbReference>
<dbReference type="GO" id="GO:0008783">
    <property type="term" value="F:agmatinase activity"/>
    <property type="evidence" value="ECO:0007669"/>
    <property type="project" value="TreeGrafter"/>
</dbReference>
<comment type="pathway">
    <text evidence="5">Amino-acid degradation; L-histidine degradation into L-glutamate; L-glutamate from N-formimidoyl-L-glutamate (hydrolase route): step 1/1.</text>
</comment>
<dbReference type="InterPro" id="IPR005923">
    <property type="entry name" value="HutG"/>
</dbReference>
<dbReference type="PANTHER" id="PTHR11358:SF35">
    <property type="entry name" value="FORMIMIDOYLGLUTAMASE"/>
    <property type="match status" value="1"/>
</dbReference>
<feature type="binding site" evidence="7">
    <location>
        <position position="124"/>
    </location>
    <ligand>
        <name>Mn(2+)</name>
        <dbReference type="ChEBI" id="CHEBI:29035"/>
        <label>2</label>
    </ligand>
</feature>
<evidence type="ECO:0000256" key="7">
    <source>
        <dbReference type="PIRSR" id="PIRSR036979-1"/>
    </source>
</evidence>
<evidence type="ECO:0000313" key="9">
    <source>
        <dbReference type="EMBL" id="QBM29684.1"/>
    </source>
</evidence>
<dbReference type="KEGG" id="hpse:HPF_18470"/>
<dbReference type="NCBIfam" id="TIGR01227">
    <property type="entry name" value="hutG"/>
    <property type="match status" value="1"/>
</dbReference>
<comment type="cofactor">
    <cofactor evidence="5 7">
        <name>Mn(2+)</name>
        <dbReference type="ChEBI" id="CHEBI:29035"/>
    </cofactor>
    <text evidence="5 7">Binds 2 manganese ions per subunit.</text>
</comment>
<comment type="similarity">
    <text evidence="5 8">Belongs to the arginase family.</text>
</comment>
<dbReference type="PROSITE" id="PS51409">
    <property type="entry name" value="ARGINASE_2"/>
    <property type="match status" value="1"/>
</dbReference>
<organism evidence="9 10">
    <name type="scientific">Hydrogenophaga pseudoflava</name>
    <name type="common">Pseudomonas carboxydoflava</name>
    <dbReference type="NCBI Taxonomy" id="47421"/>
    <lineage>
        <taxon>Bacteria</taxon>
        <taxon>Pseudomonadati</taxon>
        <taxon>Pseudomonadota</taxon>
        <taxon>Betaproteobacteria</taxon>
        <taxon>Burkholderiales</taxon>
        <taxon>Comamonadaceae</taxon>
        <taxon>Hydrogenophaga</taxon>
    </lineage>
</organism>
<dbReference type="Proteomes" id="UP000293912">
    <property type="component" value="Chromosome"/>
</dbReference>
<dbReference type="GO" id="GO:0019556">
    <property type="term" value="P:L-histidine catabolic process to glutamate and formamide"/>
    <property type="evidence" value="ECO:0007669"/>
    <property type="project" value="UniProtKB-UniRule"/>
</dbReference>
<keyword evidence="3 5" id="KW-0369">Histidine metabolism</keyword>
<evidence type="ECO:0000256" key="2">
    <source>
        <dbReference type="ARBA" id="ARBA00022801"/>
    </source>
</evidence>
<feature type="binding site" evidence="5">
    <location>
        <position position="244"/>
    </location>
    <ligand>
        <name>Mn(2+)</name>
        <dbReference type="ChEBI" id="CHEBI:29035"/>
        <label>2</label>
    </ligand>
</feature>
<dbReference type="PANTHER" id="PTHR11358">
    <property type="entry name" value="ARGINASE/AGMATINASE"/>
    <property type="match status" value="1"/>
</dbReference>
<dbReference type="EC" id="3.5.3.8" evidence="5 6"/>
<accession>A0A4P6X7K6</accession>
<dbReference type="PIRSF" id="PIRSF036979">
    <property type="entry name" value="Arginase"/>
    <property type="match status" value="1"/>
</dbReference>
<keyword evidence="2 5" id="KW-0378">Hydrolase</keyword>
<feature type="binding site" evidence="5 7">
    <location>
        <position position="150"/>
    </location>
    <ligand>
        <name>Mn(2+)</name>
        <dbReference type="ChEBI" id="CHEBI:29035"/>
        <label>1</label>
    </ligand>
</feature>
<feature type="binding site" evidence="7">
    <location>
        <position position="152"/>
    </location>
    <ligand>
        <name>Mn(2+)</name>
        <dbReference type="ChEBI" id="CHEBI:29035"/>
        <label>1</label>
    </ligand>
</feature>
<dbReference type="SUPFAM" id="SSF52768">
    <property type="entry name" value="Arginase/deacetylase"/>
    <property type="match status" value="1"/>
</dbReference>
<feature type="binding site" evidence="5 7">
    <location>
        <position position="242"/>
    </location>
    <ligand>
        <name>Mn(2+)</name>
        <dbReference type="ChEBI" id="CHEBI:29035"/>
        <label>1</label>
    </ligand>
</feature>
<sequence>MNTPEHNPFVWQGRTDSEEVGDSRRWHHMVRPFDAASQDGVALIGFAVDEGVRRNGGRPGAAEGPRALRGALASLPLLGEPALWDAGDVDGSRLGLEDAQQALAGRIADVVAQGCRPLVLGGGHEIAWGTFQGIARAHPDRQRVLIVNLDAHFDLRMAAQGNSGTPFRQIADWCHAQGRPFDYHVLGISRFANTQALFDRAAALGVRHRLDEELQSARQLAQAQAALADDLARCDGVYLTLCLDVLPAPWAPGVSAPAPLGLPLAHVEALVDQVMTSGRVLAADLAELNPPLDEGGRTARVAARLAARIARGFAAR</sequence>
<feature type="binding site" evidence="5">
    <location>
        <position position="150"/>
    </location>
    <ligand>
        <name>Mn(2+)</name>
        <dbReference type="ChEBI" id="CHEBI:29035"/>
        <label>2</label>
    </ligand>
</feature>
<evidence type="ECO:0000256" key="8">
    <source>
        <dbReference type="PROSITE-ProRule" id="PRU00742"/>
    </source>
</evidence>
<reference evidence="9 10" key="1">
    <citation type="submission" date="2019-03" db="EMBL/GenBank/DDBJ databases">
        <authorList>
            <person name="Sebastian G."/>
            <person name="Baumann P."/>
            <person name="Ruckert C."/>
            <person name="Kalinowski J."/>
            <person name="Nebel B."/>
            <person name="Takors R."/>
            <person name="Blombach B."/>
        </authorList>
    </citation>
    <scope>NUCLEOTIDE SEQUENCE [LARGE SCALE GENOMIC DNA]</scope>
    <source>
        <strain evidence="9 10">DSM 1084</strain>
    </source>
</reference>
<feature type="binding site" evidence="7">
    <location>
        <position position="244"/>
    </location>
    <ligand>
        <name>Mn(2+)</name>
        <dbReference type="ChEBI" id="CHEBI:29035"/>
        <label>1</label>
    </ligand>
</feature>
<dbReference type="CDD" id="cd09988">
    <property type="entry name" value="Formimidoylglutamase"/>
    <property type="match status" value="1"/>
</dbReference>
<dbReference type="RefSeq" id="WP_133157480.1">
    <property type="nucleotide sequence ID" value="NZ_CP037867.1"/>
</dbReference>
<evidence type="ECO:0000256" key="6">
    <source>
        <dbReference type="NCBIfam" id="TIGR01227"/>
    </source>
</evidence>
<evidence type="ECO:0000256" key="3">
    <source>
        <dbReference type="ARBA" id="ARBA00022808"/>
    </source>
</evidence>
<evidence type="ECO:0000256" key="4">
    <source>
        <dbReference type="ARBA" id="ARBA00023211"/>
    </source>
</evidence>
<dbReference type="Gene3D" id="3.40.800.10">
    <property type="entry name" value="Ureohydrolase domain"/>
    <property type="match status" value="1"/>
</dbReference>
<protein>
    <recommendedName>
        <fullName evidence="5 6">Formimidoylglutamase</fullName>
        <ecNumber evidence="5 6">3.5.3.8</ecNumber>
    </recommendedName>
    <alternativeName>
        <fullName evidence="5">Formiminoglutamase</fullName>
    </alternativeName>
    <alternativeName>
        <fullName evidence="5">Formiminoglutamate hydrolase</fullName>
    </alternativeName>
</protein>